<protein>
    <submittedName>
        <fullName evidence="1">Uncharacterized protein</fullName>
    </submittedName>
</protein>
<dbReference type="Proteomes" id="UP001050691">
    <property type="component" value="Unassembled WGS sequence"/>
</dbReference>
<sequence length="80" mass="9418">MSLKERPYPKNIIMMGGGGILGGWELSLRTEPSDEDDAIALLKRTFDFKDFPPFERFNDNGREGERRLYVMYLFFLSEEY</sequence>
<reference evidence="1" key="1">
    <citation type="submission" date="2021-10" db="EMBL/GenBank/DDBJ databases">
        <title>De novo Genome Assembly of Clathrus columnatus (Basidiomycota, Fungi) Using Illumina and Nanopore Sequence Data.</title>
        <authorList>
            <person name="Ogiso-Tanaka E."/>
            <person name="Itagaki H."/>
            <person name="Hosoya T."/>
            <person name="Hosaka K."/>
        </authorList>
    </citation>
    <scope>NUCLEOTIDE SEQUENCE</scope>
    <source>
        <strain evidence="1">MO-923</strain>
    </source>
</reference>
<evidence type="ECO:0000313" key="1">
    <source>
        <dbReference type="EMBL" id="GJJ14301.1"/>
    </source>
</evidence>
<keyword evidence="2" id="KW-1185">Reference proteome</keyword>
<name>A0AAV5APK0_9AGAM</name>
<dbReference type="AlphaFoldDB" id="A0AAV5APK0"/>
<evidence type="ECO:0000313" key="2">
    <source>
        <dbReference type="Proteomes" id="UP001050691"/>
    </source>
</evidence>
<organism evidence="1 2">
    <name type="scientific">Clathrus columnatus</name>
    <dbReference type="NCBI Taxonomy" id="1419009"/>
    <lineage>
        <taxon>Eukaryota</taxon>
        <taxon>Fungi</taxon>
        <taxon>Dikarya</taxon>
        <taxon>Basidiomycota</taxon>
        <taxon>Agaricomycotina</taxon>
        <taxon>Agaricomycetes</taxon>
        <taxon>Phallomycetidae</taxon>
        <taxon>Phallales</taxon>
        <taxon>Clathraceae</taxon>
        <taxon>Clathrus</taxon>
    </lineage>
</organism>
<accession>A0AAV5APK0</accession>
<comment type="caution">
    <text evidence="1">The sequence shown here is derived from an EMBL/GenBank/DDBJ whole genome shotgun (WGS) entry which is preliminary data.</text>
</comment>
<gene>
    <name evidence="1" type="ORF">Clacol_008565</name>
</gene>
<dbReference type="EMBL" id="BPWL01000009">
    <property type="protein sequence ID" value="GJJ14301.1"/>
    <property type="molecule type" value="Genomic_DNA"/>
</dbReference>
<proteinExistence type="predicted"/>